<feature type="transmembrane region" description="Helical" evidence="8">
    <location>
        <begin position="128"/>
        <end position="153"/>
    </location>
</feature>
<dbReference type="RefSeq" id="WP_066267597.1">
    <property type="nucleotide sequence ID" value="NZ_JARMAB010000008.1"/>
</dbReference>
<dbReference type="PIRSF" id="PIRSF006603">
    <property type="entry name" value="DinF"/>
    <property type="match status" value="1"/>
</dbReference>
<feature type="transmembrane region" description="Helical" evidence="8">
    <location>
        <begin position="321"/>
        <end position="341"/>
    </location>
</feature>
<comment type="similarity">
    <text evidence="2">Belongs to the multi antimicrobial extrusion (MATE) (TC 2.A.66.1) family.</text>
</comment>
<name>A0ABU6MDQ0_9BACI</name>
<organism evidence="9 10">
    <name type="scientific">Heyndrickxia acidicola</name>
    <dbReference type="NCBI Taxonomy" id="209389"/>
    <lineage>
        <taxon>Bacteria</taxon>
        <taxon>Bacillati</taxon>
        <taxon>Bacillota</taxon>
        <taxon>Bacilli</taxon>
        <taxon>Bacillales</taxon>
        <taxon>Bacillaceae</taxon>
        <taxon>Heyndrickxia</taxon>
    </lineage>
</organism>
<gene>
    <name evidence="9" type="ORF">P4T90_06785</name>
</gene>
<feature type="transmembrane region" description="Helical" evidence="8">
    <location>
        <begin position="283"/>
        <end position="300"/>
    </location>
</feature>
<feature type="transmembrane region" description="Helical" evidence="8">
    <location>
        <begin position="386"/>
        <end position="419"/>
    </location>
</feature>
<dbReference type="CDD" id="cd13134">
    <property type="entry name" value="MATE_like_8"/>
    <property type="match status" value="1"/>
</dbReference>
<feature type="transmembrane region" description="Helical" evidence="8">
    <location>
        <begin position="54"/>
        <end position="75"/>
    </location>
</feature>
<dbReference type="PANTHER" id="PTHR42925:SF1">
    <property type="entry name" value="VIRULENCE FACTOR MVIN"/>
    <property type="match status" value="1"/>
</dbReference>
<evidence type="ECO:0000256" key="4">
    <source>
        <dbReference type="ARBA" id="ARBA00022475"/>
    </source>
</evidence>
<dbReference type="NCBIfam" id="TIGR00797">
    <property type="entry name" value="matE"/>
    <property type="match status" value="1"/>
</dbReference>
<keyword evidence="10" id="KW-1185">Reference proteome</keyword>
<feature type="transmembrane region" description="Helical" evidence="8">
    <location>
        <begin position="20"/>
        <end position="42"/>
    </location>
</feature>
<dbReference type="Pfam" id="PF01554">
    <property type="entry name" value="MatE"/>
    <property type="match status" value="2"/>
</dbReference>
<keyword evidence="4" id="KW-1003">Cell membrane</keyword>
<feature type="transmembrane region" description="Helical" evidence="8">
    <location>
        <begin position="194"/>
        <end position="215"/>
    </location>
</feature>
<keyword evidence="7 8" id="KW-0472">Membrane</keyword>
<feature type="transmembrane region" description="Helical" evidence="8">
    <location>
        <begin position="96"/>
        <end position="116"/>
    </location>
</feature>
<keyword evidence="6 8" id="KW-1133">Transmembrane helix</keyword>
<evidence type="ECO:0000256" key="6">
    <source>
        <dbReference type="ARBA" id="ARBA00022989"/>
    </source>
</evidence>
<evidence type="ECO:0000256" key="5">
    <source>
        <dbReference type="ARBA" id="ARBA00022692"/>
    </source>
</evidence>
<feature type="transmembrane region" description="Helical" evidence="8">
    <location>
        <begin position="353"/>
        <end position="374"/>
    </location>
</feature>
<comment type="subcellular location">
    <subcellularLocation>
        <location evidence="1">Cell membrane</location>
        <topology evidence="1">Multi-pass membrane protein</topology>
    </subcellularLocation>
</comment>
<evidence type="ECO:0000313" key="9">
    <source>
        <dbReference type="EMBL" id="MED1202796.1"/>
    </source>
</evidence>
<evidence type="ECO:0000256" key="3">
    <source>
        <dbReference type="ARBA" id="ARBA00022448"/>
    </source>
</evidence>
<evidence type="ECO:0000256" key="8">
    <source>
        <dbReference type="SAM" id="Phobius"/>
    </source>
</evidence>
<dbReference type="PANTHER" id="PTHR42925">
    <property type="entry name" value="MULTIDRUG AND TOXIN EFFLUX PROTEIN MATE FAMILY"/>
    <property type="match status" value="1"/>
</dbReference>
<dbReference type="EMBL" id="JARMAB010000008">
    <property type="protein sequence ID" value="MED1202796.1"/>
    <property type="molecule type" value="Genomic_DNA"/>
</dbReference>
<dbReference type="InterPro" id="IPR047135">
    <property type="entry name" value="YsiQ"/>
</dbReference>
<accession>A0ABU6MDQ0</accession>
<protein>
    <submittedName>
        <fullName evidence="9">MATE family efflux transporter</fullName>
    </submittedName>
</protein>
<evidence type="ECO:0000256" key="1">
    <source>
        <dbReference type="ARBA" id="ARBA00004651"/>
    </source>
</evidence>
<dbReference type="InterPro" id="IPR048279">
    <property type="entry name" value="MdtK-like"/>
</dbReference>
<evidence type="ECO:0000256" key="2">
    <source>
        <dbReference type="ARBA" id="ARBA00010199"/>
    </source>
</evidence>
<evidence type="ECO:0000256" key="7">
    <source>
        <dbReference type="ARBA" id="ARBA00023136"/>
    </source>
</evidence>
<reference evidence="9 10" key="1">
    <citation type="submission" date="2023-03" db="EMBL/GenBank/DDBJ databases">
        <title>Bacillus Genome Sequencing.</title>
        <authorList>
            <person name="Dunlap C."/>
        </authorList>
    </citation>
    <scope>NUCLEOTIDE SEQUENCE [LARGE SCALE GENOMIC DNA]</scope>
    <source>
        <strain evidence="9 10">B-23453</strain>
    </source>
</reference>
<dbReference type="InterPro" id="IPR002528">
    <property type="entry name" value="MATE_fam"/>
</dbReference>
<keyword evidence="5 8" id="KW-0812">Transmembrane</keyword>
<proteinExistence type="inferred from homology"/>
<comment type="caution">
    <text evidence="9">The sequence shown here is derived from an EMBL/GenBank/DDBJ whole genome shotgun (WGS) entry which is preliminary data.</text>
</comment>
<evidence type="ECO:0000313" key="10">
    <source>
        <dbReference type="Proteomes" id="UP001341444"/>
    </source>
</evidence>
<sequence length="456" mass="49773">MNTEGNKYQEQSLFSLSWPLFIELALHMGMGIIATLMLSHFSDDAVAGVGVANQLINIFLLVFSVTSVGAIILIGQRLGANQLSEARKLARAAFGVNFWIGAVISLIVIFFGGYFLRLFDIHGQIYQYGLTFVRICGFSLLFESLSQVLSAVLRSHGYTKEAMSVTILMDVISIVGNILAITGIFGLPKTGVTGVSWAMVAARAFAVCALLFLVYSRLSLKMKISDIFIFSKENIHGILSIGIPSAGENLSYQFSQLVITAFVAALGASSLAARVYILNISMVCYLFTVAIAQGTQMLIARYVGGNLYDRALNRGIKTLKLAMLASFITSLLIASIGSPILKLFTDNQAIINVGLPVLWAIVFIEPGRALNIVLMGSLKSAGDVKFPVFIGIFSMWTVAAFLSYILGIQFGLGLVGIWIAQGMDEWFRGIFALKRWLSKPWERKVKIRANHQMEGS</sequence>
<keyword evidence="3" id="KW-0813">Transport</keyword>
<feature type="transmembrane region" description="Helical" evidence="8">
    <location>
        <begin position="165"/>
        <end position="188"/>
    </location>
</feature>
<dbReference type="Proteomes" id="UP001341444">
    <property type="component" value="Unassembled WGS sequence"/>
</dbReference>